<feature type="transmembrane region" description="Helical" evidence="1">
    <location>
        <begin position="104"/>
        <end position="126"/>
    </location>
</feature>
<keyword evidence="1" id="KW-0812">Transmembrane</keyword>
<reference evidence="2 3" key="1">
    <citation type="submission" date="2018-02" db="EMBL/GenBank/DDBJ databases">
        <authorList>
            <person name="Cohen D.B."/>
            <person name="Kent A.D."/>
        </authorList>
    </citation>
    <scope>NUCLEOTIDE SEQUENCE [LARGE SCALE GENOMIC DNA]</scope>
    <source>
        <strain evidence="2">1</strain>
    </source>
</reference>
<accession>A0A2N9JHS0</accession>
<dbReference type="EMBL" id="LT985188">
    <property type="protein sequence ID" value="SPD87615.1"/>
    <property type="molecule type" value="Genomic_DNA"/>
</dbReference>
<gene>
    <name evidence="2" type="ORF">MPLG2_2585</name>
</gene>
<keyword evidence="1" id="KW-1133">Transmembrane helix</keyword>
<sequence>MSPLSGWQWSAKPSRASRVRCLIWCLVGTRYLLVMVVTVGLDSLHRRPFPPTRVQANVVVRWTSLSASLITAVVGLVAAFMILIGTTFATTDVTVTGRRDRWRVMMHSVLTFFCNSSILVLAVSSLTG</sequence>
<proteinExistence type="predicted"/>
<feature type="transmembrane region" description="Helical" evidence="1">
    <location>
        <begin position="61"/>
        <end position="84"/>
    </location>
</feature>
<keyword evidence="3" id="KW-1185">Reference proteome</keyword>
<dbReference type="Proteomes" id="UP000238164">
    <property type="component" value="Chromosome 1"/>
</dbReference>
<evidence type="ECO:0000313" key="2">
    <source>
        <dbReference type="EMBL" id="SPD87615.1"/>
    </source>
</evidence>
<name>A0A2N9JHS0_9ACTN</name>
<dbReference type="AlphaFoldDB" id="A0A2N9JHS0"/>
<dbReference type="KEGG" id="mgg:MPLG2_2585"/>
<organism evidence="2 3">
    <name type="scientific">Micropruina glycogenica</name>
    <dbReference type="NCBI Taxonomy" id="75385"/>
    <lineage>
        <taxon>Bacteria</taxon>
        <taxon>Bacillati</taxon>
        <taxon>Actinomycetota</taxon>
        <taxon>Actinomycetes</taxon>
        <taxon>Propionibacteriales</taxon>
        <taxon>Nocardioidaceae</taxon>
        <taxon>Micropruina</taxon>
    </lineage>
</organism>
<evidence type="ECO:0000256" key="1">
    <source>
        <dbReference type="SAM" id="Phobius"/>
    </source>
</evidence>
<evidence type="ECO:0000313" key="3">
    <source>
        <dbReference type="Proteomes" id="UP000238164"/>
    </source>
</evidence>
<keyword evidence="1" id="KW-0472">Membrane</keyword>
<feature type="transmembrane region" description="Helical" evidence="1">
    <location>
        <begin position="21"/>
        <end position="41"/>
    </location>
</feature>
<protein>
    <submittedName>
        <fullName evidence="2">Uncharacterized protein</fullName>
    </submittedName>
</protein>